<dbReference type="EMBL" id="SAXT01000001">
    <property type="protein sequence ID" value="TXJ13294.1"/>
    <property type="molecule type" value="Genomic_DNA"/>
</dbReference>
<evidence type="ECO:0000259" key="1">
    <source>
        <dbReference type="Pfam" id="PF08348"/>
    </source>
</evidence>
<protein>
    <submittedName>
        <fullName evidence="3">Transcriptional regulator</fullName>
    </submittedName>
</protein>
<proteinExistence type="predicted"/>
<feature type="domain" description="Transcriptional regulator DauR-like HTH" evidence="2">
    <location>
        <begin position="152"/>
        <end position="213"/>
    </location>
</feature>
<evidence type="ECO:0000259" key="2">
    <source>
        <dbReference type="Pfam" id="PF13309"/>
    </source>
</evidence>
<reference evidence="3" key="2">
    <citation type="submission" date="2019-01" db="EMBL/GenBank/DDBJ databases">
        <authorList>
            <person name="Thorell K."/>
        </authorList>
    </citation>
    <scope>NUCLEOTIDE SEQUENCE</scope>
    <source>
        <strain evidence="4">PC5538III-lc</strain>
        <strain evidence="3">W1</strain>
    </source>
</reference>
<dbReference type="RefSeq" id="WP_147736583.1">
    <property type="nucleotide sequence ID" value="NZ_CATXRK010000010.1"/>
</dbReference>
<gene>
    <name evidence="4" type="ORF">EPJ69_05970</name>
    <name evidence="3" type="ORF">EPJ80_00680</name>
</gene>
<reference evidence="5 6" key="1">
    <citation type="journal article" date="1992" name="Lakartidningen">
        <title>[Penicillin V and not amoxicillin is the first choice preparation in acute otitis].</title>
        <authorList>
            <person name="Kamme C."/>
            <person name="Lundgren K."/>
            <person name="Prellner K."/>
        </authorList>
    </citation>
    <scope>NUCLEOTIDE SEQUENCE [LARGE SCALE GENOMIC DNA]</scope>
    <source>
        <strain evidence="4 5">PC5538III-lc</strain>
        <strain evidence="3 6">W1</strain>
    </source>
</reference>
<dbReference type="PANTHER" id="PTHR35568:SF1">
    <property type="entry name" value="TRANSCRIPTIONAL REGULATOR DAUR"/>
    <property type="match status" value="1"/>
</dbReference>
<evidence type="ECO:0000313" key="6">
    <source>
        <dbReference type="Proteomes" id="UP000325116"/>
    </source>
</evidence>
<dbReference type="InterPro" id="IPR039446">
    <property type="entry name" value="DauR-like"/>
</dbReference>
<dbReference type="InterPro" id="IPR039445">
    <property type="entry name" value="DauR-like_HTH"/>
</dbReference>
<dbReference type="Proteomes" id="UP000325116">
    <property type="component" value="Unassembled WGS sequence"/>
</dbReference>
<evidence type="ECO:0000313" key="4">
    <source>
        <dbReference type="EMBL" id="TXJ32715.1"/>
    </source>
</evidence>
<dbReference type="EMBL" id="SAXX01000014">
    <property type="protein sequence ID" value="TXJ32715.1"/>
    <property type="molecule type" value="Genomic_DNA"/>
</dbReference>
<name>A0A5C8CIN7_9SPIR</name>
<accession>A0A5C8CIN7</accession>
<evidence type="ECO:0000313" key="5">
    <source>
        <dbReference type="Proteomes" id="UP000324707"/>
    </source>
</evidence>
<dbReference type="InterPro" id="IPR013559">
    <property type="entry name" value="YheO"/>
</dbReference>
<dbReference type="Proteomes" id="UP000324707">
    <property type="component" value="Unassembled WGS sequence"/>
</dbReference>
<dbReference type="Pfam" id="PF13309">
    <property type="entry name" value="HTH_22"/>
    <property type="match status" value="1"/>
</dbReference>
<evidence type="ECO:0000313" key="3">
    <source>
        <dbReference type="EMBL" id="TXJ13294.1"/>
    </source>
</evidence>
<comment type="caution">
    <text evidence="3">The sequence shown here is derived from an EMBL/GenBank/DDBJ whole genome shotgun (WGS) entry which is preliminary data.</text>
</comment>
<dbReference type="PANTHER" id="PTHR35568">
    <property type="entry name" value="TRANSCRIPTIONAL REGULATOR DAUR"/>
    <property type="match status" value="1"/>
</dbReference>
<dbReference type="AlphaFoldDB" id="A0A5C8CIN7"/>
<dbReference type="Pfam" id="PF08348">
    <property type="entry name" value="PAS_6"/>
    <property type="match status" value="1"/>
</dbReference>
<sequence>MDCENIILETLISVAHGIARQFGNNCEVCIHELNEEDLEHSIIYIINGHVTGRKIGGSPSNIVLKTIEKLHKGEPIVDNLSYLIKSSNGKILKSSTVFIKNSYGKYKYILSINFDATNFIPFKDDLASLMAVEGQSKSDSLEEIPNSAQELMDNLIIKSEELIGKPASIMSKEEKIRAIKFLNSAGMFLITKSGDKVSNHFKISKFTLYNYIDNYKEKKEKAVNE</sequence>
<feature type="domain" description="YheO-like" evidence="1">
    <location>
        <begin position="8"/>
        <end position="120"/>
    </location>
</feature>
<organism evidence="3 6">
    <name type="scientific">Brachyspira aalborgi</name>
    <dbReference type="NCBI Taxonomy" id="29522"/>
    <lineage>
        <taxon>Bacteria</taxon>
        <taxon>Pseudomonadati</taxon>
        <taxon>Spirochaetota</taxon>
        <taxon>Spirochaetia</taxon>
        <taxon>Brachyspirales</taxon>
        <taxon>Brachyspiraceae</taxon>
        <taxon>Brachyspira</taxon>
    </lineage>
</organism>